<protein>
    <submittedName>
        <fullName evidence="2">Uncharacterized protein</fullName>
    </submittedName>
</protein>
<comment type="caution">
    <text evidence="2">The sequence shown here is derived from an EMBL/GenBank/DDBJ whole genome shotgun (WGS) entry which is preliminary data.</text>
</comment>
<gene>
    <name evidence="2" type="ORF">Hypma_010400</name>
</gene>
<proteinExistence type="predicted"/>
<evidence type="ECO:0000313" key="2">
    <source>
        <dbReference type="EMBL" id="RDB22441.1"/>
    </source>
</evidence>
<accession>A0A369JJQ4</accession>
<evidence type="ECO:0000256" key="1">
    <source>
        <dbReference type="SAM" id="MobiDB-lite"/>
    </source>
</evidence>
<keyword evidence="3" id="KW-1185">Reference proteome</keyword>
<dbReference type="Proteomes" id="UP000076154">
    <property type="component" value="Unassembled WGS sequence"/>
</dbReference>
<feature type="region of interest" description="Disordered" evidence="1">
    <location>
        <begin position="386"/>
        <end position="439"/>
    </location>
</feature>
<evidence type="ECO:0000313" key="3">
    <source>
        <dbReference type="Proteomes" id="UP000076154"/>
    </source>
</evidence>
<reference evidence="2" key="1">
    <citation type="submission" date="2018-04" db="EMBL/GenBank/DDBJ databases">
        <title>Whole genome sequencing of Hypsizygus marmoreus.</title>
        <authorList>
            <person name="Choi I.-G."/>
            <person name="Min B."/>
            <person name="Kim J.-G."/>
            <person name="Kim S."/>
            <person name="Oh Y.-L."/>
            <person name="Kong W.-S."/>
            <person name="Park H."/>
            <person name="Jeong J."/>
            <person name="Song E.-S."/>
        </authorList>
    </citation>
    <scope>NUCLEOTIDE SEQUENCE [LARGE SCALE GENOMIC DNA]</scope>
    <source>
        <strain evidence="2">51987-8</strain>
    </source>
</reference>
<dbReference type="OrthoDB" id="2634326at2759"/>
<dbReference type="EMBL" id="LUEZ02000050">
    <property type="protein sequence ID" value="RDB22441.1"/>
    <property type="molecule type" value="Genomic_DNA"/>
</dbReference>
<dbReference type="InParanoid" id="A0A369JJQ4"/>
<sequence>MCPSFPDTDYSSSFTVHLKSTATLYDGYYALRIRNLNLTSFIFLSATHYCWPFGAMPLSDITLVTPSDLVADPKLLLHKCGIDDTRTVFDGKVGSVVGNGAFFVMSPNMSHTFSLPLGSNREMCIRSDGRYADDDHLVGPQPYSPALCHYAAIPRKPKDPFDPLTIMWWVPTRQDFDFATTNVVTGLGQLDSIRLGQLGGLVYSLKQKVDQYKKDARFSQSNKLPVMSLVTALDHAFARLASLPMSLHQVQFGVALLQRCFLELKAYLDYMYIFHPRMTGEEPAATSVTDTIGVYAFDDIVVQEFVHAGLPVWIVKSYSYVPSVRIDRIVSPLPPKAWAVLEDAHPPYPPFFTGAATSPDKYIAFHSWARRFVGYPNPFSCLPAEPAPLPPPSATPAAPSSGPAHGGGSGSSGSWPDHVREKKNRAKRTPQPYSKFNSQRVIAQASARDKFAEFLSPLCPPSIPTWSKALAAVDRDRRQLKSTVRPSDSGYVFPDPGLIIGVSDPEKIPKYIHTWLKYRHALIFRMSSPTASAGPVSSQLWRTLLNYGGEAEEGLAGSGKIHQRHQQIIEIMGNCLGDEGVQLQSISAEMTSWRDHQFEPGKILPQRVIHEVLWELFELNFRFEFVGLDSWACNDVGANLEARQRLIMACFPGCHGGSLLVADVDAGYKGLAAALWKDRAPYLLAMARVMKSWSECPCSLVDAANKRVEELSEKDVHVVEEAVTKFYTQLFFRYFARAAIIPHCLPRVASA</sequence>
<organism evidence="2 3">
    <name type="scientific">Hypsizygus marmoreus</name>
    <name type="common">White beech mushroom</name>
    <name type="synonym">Agaricus marmoreus</name>
    <dbReference type="NCBI Taxonomy" id="39966"/>
    <lineage>
        <taxon>Eukaryota</taxon>
        <taxon>Fungi</taxon>
        <taxon>Dikarya</taxon>
        <taxon>Basidiomycota</taxon>
        <taxon>Agaricomycotina</taxon>
        <taxon>Agaricomycetes</taxon>
        <taxon>Agaricomycetidae</taxon>
        <taxon>Agaricales</taxon>
        <taxon>Tricholomatineae</taxon>
        <taxon>Lyophyllaceae</taxon>
        <taxon>Hypsizygus</taxon>
    </lineage>
</organism>
<name>A0A369JJQ4_HYPMA</name>
<dbReference type="AlphaFoldDB" id="A0A369JJQ4"/>